<comment type="caution">
    <text evidence="5">The sequence shown here is derived from an EMBL/GenBank/DDBJ whole genome shotgun (WGS) entry which is preliminary data.</text>
</comment>
<dbReference type="AlphaFoldDB" id="A0A402BFM2"/>
<dbReference type="GO" id="GO:0016491">
    <property type="term" value="F:oxidoreductase activity"/>
    <property type="evidence" value="ECO:0007669"/>
    <property type="project" value="InterPro"/>
</dbReference>
<evidence type="ECO:0000256" key="3">
    <source>
        <dbReference type="ARBA" id="ARBA00023014"/>
    </source>
</evidence>
<dbReference type="InterPro" id="IPR017896">
    <property type="entry name" value="4Fe4S_Fe-S-bd"/>
</dbReference>
<dbReference type="RefSeq" id="WP_126630242.1">
    <property type="nucleotide sequence ID" value="NZ_BIFT01000002.1"/>
</dbReference>
<protein>
    <recommendedName>
        <fullName evidence="4">4Fe-4S ferredoxin-type domain-containing protein</fullName>
    </recommendedName>
</protein>
<dbReference type="PRINTS" id="PR00368">
    <property type="entry name" value="FADPNR"/>
</dbReference>
<name>A0A402BFM2_9CHLR</name>
<proteinExistence type="predicted"/>
<accession>A0A402BFM2</accession>
<reference evidence="6" key="1">
    <citation type="submission" date="2018-12" db="EMBL/GenBank/DDBJ databases">
        <title>Tengunoibacter tsumagoiensis gen. nov., sp. nov., Dictyobacter kobayashii sp. nov., D. alpinus sp. nov., and D. joshuensis sp. nov. and description of Dictyobacteraceae fam. nov. within the order Ktedonobacterales isolated from Tengu-no-mugimeshi.</title>
        <authorList>
            <person name="Wang C.M."/>
            <person name="Zheng Y."/>
            <person name="Sakai Y."/>
            <person name="Toyoda A."/>
            <person name="Minakuchi Y."/>
            <person name="Abe K."/>
            <person name="Yokota A."/>
            <person name="Yabe S."/>
        </authorList>
    </citation>
    <scope>NUCLEOTIDE SEQUENCE [LARGE SCALE GENOMIC DNA]</scope>
    <source>
        <strain evidence="6">Uno16</strain>
    </source>
</reference>
<dbReference type="Gene3D" id="1.10.1060.10">
    <property type="entry name" value="Alpha-helical ferredoxin"/>
    <property type="match status" value="1"/>
</dbReference>
<dbReference type="Pfam" id="PF12838">
    <property type="entry name" value="Fer4_7"/>
    <property type="match status" value="1"/>
</dbReference>
<feature type="domain" description="4Fe-4S ferredoxin-type" evidence="4">
    <location>
        <begin position="3"/>
        <end position="32"/>
    </location>
</feature>
<dbReference type="SUPFAM" id="SSF51971">
    <property type="entry name" value="Nucleotide-binding domain"/>
    <property type="match status" value="2"/>
</dbReference>
<dbReference type="InterPro" id="IPR023753">
    <property type="entry name" value="FAD/NAD-binding_dom"/>
</dbReference>
<dbReference type="InterPro" id="IPR028261">
    <property type="entry name" value="DPD_II"/>
</dbReference>
<evidence type="ECO:0000259" key="4">
    <source>
        <dbReference type="PROSITE" id="PS51379"/>
    </source>
</evidence>
<keyword evidence="2" id="KW-0408">Iron</keyword>
<dbReference type="InterPro" id="IPR036188">
    <property type="entry name" value="FAD/NAD-bd_sf"/>
</dbReference>
<dbReference type="Proteomes" id="UP000287171">
    <property type="component" value="Unassembled WGS sequence"/>
</dbReference>
<keyword evidence="6" id="KW-1185">Reference proteome</keyword>
<dbReference type="PANTHER" id="PTHR42783:SF3">
    <property type="entry name" value="GLUTAMATE SYNTHASE [NADPH] SMALL CHAIN-RELATED"/>
    <property type="match status" value="1"/>
</dbReference>
<evidence type="ECO:0000313" key="5">
    <source>
        <dbReference type="EMBL" id="GCE30080.1"/>
    </source>
</evidence>
<dbReference type="PROSITE" id="PS51379">
    <property type="entry name" value="4FE4S_FER_2"/>
    <property type="match status" value="2"/>
</dbReference>
<dbReference type="Pfam" id="PF14691">
    <property type="entry name" value="Fer4_20"/>
    <property type="match status" value="1"/>
</dbReference>
<dbReference type="InterPro" id="IPR009051">
    <property type="entry name" value="Helical_ferredxn"/>
</dbReference>
<dbReference type="OrthoDB" id="9803192at2"/>
<evidence type="ECO:0000313" key="6">
    <source>
        <dbReference type="Proteomes" id="UP000287171"/>
    </source>
</evidence>
<dbReference type="Pfam" id="PF07992">
    <property type="entry name" value="Pyr_redox_2"/>
    <property type="match status" value="1"/>
</dbReference>
<dbReference type="Gene3D" id="3.30.70.20">
    <property type="match status" value="1"/>
</dbReference>
<dbReference type="EMBL" id="BIFT01000002">
    <property type="protein sequence ID" value="GCE30080.1"/>
    <property type="molecule type" value="Genomic_DNA"/>
</dbReference>
<dbReference type="InterPro" id="IPR017900">
    <property type="entry name" value="4Fe4S_Fe_S_CS"/>
</dbReference>
<feature type="domain" description="4Fe-4S ferredoxin-type" evidence="4">
    <location>
        <begin position="59"/>
        <end position="88"/>
    </location>
</feature>
<organism evidence="5 6">
    <name type="scientific">Dictyobacter alpinus</name>
    <dbReference type="NCBI Taxonomy" id="2014873"/>
    <lineage>
        <taxon>Bacteria</taxon>
        <taxon>Bacillati</taxon>
        <taxon>Chloroflexota</taxon>
        <taxon>Ktedonobacteria</taxon>
        <taxon>Ktedonobacterales</taxon>
        <taxon>Dictyobacteraceae</taxon>
        <taxon>Dictyobacter</taxon>
    </lineage>
</organism>
<dbReference type="Gene3D" id="3.50.50.60">
    <property type="entry name" value="FAD/NAD(P)-binding domain"/>
    <property type="match status" value="2"/>
</dbReference>
<dbReference type="SUPFAM" id="SSF54862">
    <property type="entry name" value="4Fe-4S ferredoxins"/>
    <property type="match status" value="1"/>
</dbReference>
<sequence>MAYRFHVNQQTCINCGICMDLCPVRCLDMTRPSGAGEPGQVNDMLSPIPGASATRAWMMMAPVQVAACVGCQVCVQECPTNAIEIESSIKEVPYAQRGPLTYLPPEQGWQPLDAYTRATPEEPGDTPWGEGHAWHVAERQATWQSWRSWLGERKEDLRAPCQSACPVGTNAGLYVSLIAEGRYEEALHVASEPNPFPAICGRVCTAPCEDACRRGEFDLPIAIRDLKRFASDHTAANQKRVIPPPAQHYEERVAIVGAGPTGLSAAYYLARRGYAVTIFDAMPVAGGMMAIGIPEYRLPRAELNRDIDAMRELGVQMHFNMAIGRDISLLQLQQEFDSVLLAVGAQRSQRLNIPGEQGLEGVIPATTFLKAYNLNEDTRLRGTVAVVGGGSTALDAARSALRAGAEHVTILYRRTRLEMPAQIEEVRAAHEEGIELQELVAPAQLLGTTGKLTGVRCQRMRLTEPDAQGRRQPEPVLGTEFDLAVDTVLVAIGEAPDPSFLPDGTSVGVTTWGGLLINPTTLATGAPGVFAAGDVTSGPTDIIHAAAHGRKAARSIHAYLRKLSPMAIDELPADEFQTASTLPANGQIRLDLRLSHRAVMPLRNKQAVHDRKLEFAKGLTEDQARQEAGRCLRCDLAYLCPSIHVINDPVEGEKTTSTLAKS</sequence>
<dbReference type="SUPFAM" id="SSF46548">
    <property type="entry name" value="alpha-helical ferredoxin"/>
    <property type="match status" value="1"/>
</dbReference>
<evidence type="ECO:0000256" key="1">
    <source>
        <dbReference type="ARBA" id="ARBA00022723"/>
    </source>
</evidence>
<dbReference type="PRINTS" id="PR00469">
    <property type="entry name" value="PNDRDTASEII"/>
</dbReference>
<dbReference type="GO" id="GO:0051536">
    <property type="term" value="F:iron-sulfur cluster binding"/>
    <property type="evidence" value="ECO:0007669"/>
    <property type="project" value="UniProtKB-KW"/>
</dbReference>
<keyword evidence="3" id="KW-0411">Iron-sulfur</keyword>
<dbReference type="PROSITE" id="PS00198">
    <property type="entry name" value="4FE4S_FER_1"/>
    <property type="match status" value="1"/>
</dbReference>
<keyword evidence="1" id="KW-0479">Metal-binding</keyword>
<evidence type="ECO:0000256" key="2">
    <source>
        <dbReference type="ARBA" id="ARBA00023004"/>
    </source>
</evidence>
<dbReference type="GO" id="GO:0046872">
    <property type="term" value="F:metal ion binding"/>
    <property type="evidence" value="ECO:0007669"/>
    <property type="project" value="UniProtKB-KW"/>
</dbReference>
<gene>
    <name evidence="5" type="ORF">KDA_55640</name>
</gene>
<dbReference type="PANTHER" id="PTHR42783">
    <property type="entry name" value="GLUTAMATE SYNTHASE [NADPH] SMALL CHAIN"/>
    <property type="match status" value="1"/>
</dbReference>